<protein>
    <submittedName>
        <fullName evidence="9">ABC transporter, substrate binding component</fullName>
    </submittedName>
</protein>
<dbReference type="InterPro" id="IPR050490">
    <property type="entry name" value="Bact_solute-bd_prot1"/>
</dbReference>
<evidence type="ECO:0000313" key="9">
    <source>
        <dbReference type="EMBL" id="CCC30603.1"/>
    </source>
</evidence>
<evidence type="ECO:0000256" key="2">
    <source>
        <dbReference type="ARBA" id="ARBA00008520"/>
    </source>
</evidence>
<name>A0A0K0HAV0_SALBC</name>
<dbReference type="PANTHER" id="PTHR43649:SF33">
    <property type="entry name" value="POLYGALACTURONAN_RHAMNOGALACTURONAN-BINDING PROTEIN YTCQ"/>
    <property type="match status" value="1"/>
</dbReference>
<evidence type="ECO:0000313" key="10">
    <source>
        <dbReference type="Proteomes" id="UP000000289"/>
    </source>
</evidence>
<dbReference type="eggNOG" id="COG1653">
    <property type="taxonomic scope" value="Bacteria"/>
</dbReference>
<proteinExistence type="inferred from homology"/>
<evidence type="ECO:0000256" key="4">
    <source>
        <dbReference type="ARBA" id="ARBA00022729"/>
    </source>
</evidence>
<evidence type="ECO:0000256" key="7">
    <source>
        <dbReference type="ARBA" id="ARBA00023288"/>
    </source>
</evidence>
<accession>A0A0K0HAV0</accession>
<keyword evidence="3" id="KW-1003">Cell membrane</keyword>
<feature type="chain" id="PRO_5005331899" evidence="8">
    <location>
        <begin position="24"/>
        <end position="470"/>
    </location>
</feature>
<dbReference type="SUPFAM" id="SSF53850">
    <property type="entry name" value="Periplasmic binding protein-like II"/>
    <property type="match status" value="1"/>
</dbReference>
<dbReference type="Pfam" id="PF01547">
    <property type="entry name" value="SBP_bac_1"/>
    <property type="match status" value="1"/>
</dbReference>
<dbReference type="PANTHER" id="PTHR43649">
    <property type="entry name" value="ARABINOSE-BINDING PROTEIN-RELATED"/>
    <property type="match status" value="1"/>
</dbReference>
<evidence type="ECO:0000256" key="8">
    <source>
        <dbReference type="SAM" id="SignalP"/>
    </source>
</evidence>
<dbReference type="InterPro" id="IPR006059">
    <property type="entry name" value="SBP"/>
</dbReference>
<gene>
    <name evidence="9" type="ordered locus">SBG_1522</name>
</gene>
<dbReference type="KEGG" id="sbg:SBG_1522"/>
<dbReference type="RefSeq" id="WP_000706733.1">
    <property type="nucleotide sequence ID" value="NC_015761.1"/>
</dbReference>
<dbReference type="EMBL" id="FR877557">
    <property type="protein sequence ID" value="CCC30603.1"/>
    <property type="molecule type" value="Genomic_DNA"/>
</dbReference>
<keyword evidence="6" id="KW-0564">Palmitate</keyword>
<keyword evidence="5" id="KW-0472">Membrane</keyword>
<evidence type="ECO:0000256" key="1">
    <source>
        <dbReference type="ARBA" id="ARBA00004418"/>
    </source>
</evidence>
<feature type="signal peptide" evidence="8">
    <location>
        <begin position="1"/>
        <end position="23"/>
    </location>
</feature>
<dbReference type="GeneID" id="44980525"/>
<comment type="subcellular location">
    <subcellularLocation>
        <location evidence="1">Periplasm</location>
    </subcellularLocation>
</comment>
<dbReference type="AlphaFoldDB" id="A0A0K0HAV0"/>
<evidence type="ECO:0000256" key="5">
    <source>
        <dbReference type="ARBA" id="ARBA00023136"/>
    </source>
</evidence>
<keyword evidence="4 8" id="KW-0732">Signal</keyword>
<dbReference type="GO" id="GO:0030288">
    <property type="term" value="C:outer membrane-bounded periplasmic space"/>
    <property type="evidence" value="ECO:0007669"/>
    <property type="project" value="UniProtKB-ARBA"/>
</dbReference>
<dbReference type="Gene3D" id="3.40.190.10">
    <property type="entry name" value="Periplasmic binding protein-like II"/>
    <property type="match status" value="2"/>
</dbReference>
<dbReference type="Proteomes" id="UP000000289">
    <property type="component" value="Chromosome"/>
</dbReference>
<evidence type="ECO:0000256" key="6">
    <source>
        <dbReference type="ARBA" id="ARBA00023139"/>
    </source>
</evidence>
<reference evidence="9 10" key="1">
    <citation type="journal article" date="2011" name="PLoS Pathog.">
        <title>Salmonella bongori provides insights into the evolution of the Salmonellae.</title>
        <authorList>
            <person name="Fookes M."/>
            <person name="Schroeder G.N."/>
            <person name="Langridge G.C."/>
            <person name="Blondel C.J."/>
            <person name="Mammina C."/>
            <person name="Connor T.R."/>
            <person name="Seth-Smith H."/>
            <person name="Vernikos G.S."/>
            <person name="Robinson K.S."/>
            <person name="Sanders M."/>
            <person name="Petty N.K."/>
            <person name="Kingsley R.A."/>
            <person name="Baumler A.J."/>
            <person name="Nuccio S.P."/>
            <person name="Contreras I."/>
            <person name="Santiviago C.A."/>
            <person name="Maskell D."/>
            <person name="Barrow P."/>
            <person name="Humphrey T."/>
            <person name="Nastasi A."/>
            <person name="Roberts M."/>
            <person name="Frankel G."/>
            <person name="Parkhill J."/>
            <person name="Dougan G."/>
            <person name="Thomson N.R."/>
        </authorList>
    </citation>
    <scope>NUCLEOTIDE SEQUENCE [LARGE SCALE GENOMIC DNA]</scope>
    <source>
        <strain evidence="10">ATCC 43975 / DSM 13772 / NCTC 12419</strain>
    </source>
</reference>
<evidence type="ECO:0000256" key="3">
    <source>
        <dbReference type="ARBA" id="ARBA00022475"/>
    </source>
</evidence>
<organism evidence="9 10">
    <name type="scientific">Salmonella bongori (strain ATCC 43975 / DSM 13772 / NCTC 12419)</name>
    <dbReference type="NCBI Taxonomy" id="218493"/>
    <lineage>
        <taxon>Bacteria</taxon>
        <taxon>Pseudomonadati</taxon>
        <taxon>Pseudomonadota</taxon>
        <taxon>Gammaproteobacteria</taxon>
        <taxon>Enterobacterales</taxon>
        <taxon>Enterobacteriaceae</taxon>
        <taxon>Salmonella</taxon>
    </lineage>
</organism>
<keyword evidence="7" id="KW-0449">Lipoprotein</keyword>
<sequence length="470" mass="53516">MKIVKTLASALTGGLLLCQTALAEPVTIRVVQKDLLTTNREDVAHIQRIEQALARQGHDIKIEIVNLSSSGYSDVLNVMLLSGTIPDLIYFHGSDQKMVEQDILEDWRPWIAQTRYLKEALWPHNTLRLQNHPTLLYVFPLRARQPVIREDWLEKSGFTASPKTVNDYVKLFNAIRGGDYNGNGKTDTWGITSEKDLRDLDGVFNRAFGIHATWLKDDQGRWINAQISPQEREKLLFYRSLYQQGLLSSQYITTNWELKEDEFYTGKVGVVSVTSSGNVGVYQEKMRQLHPDAALTLLDPPEGSAGQGLAAVDVSMETRGFAMSSLSKHKKEVMILLDFLASPEGQMMDRMGFEGTHYLREGQSLKVMPKINAWYPRFMEAANWTPPVEWRTPAMLRYIANSQRYFIADNAFIYPSRFAAAMDSTSNIYNEWTYRFVSGKSSFDMWEQYVSAWKAAGGNAMTEYAQEKLK</sequence>
<comment type="similarity">
    <text evidence="2">Belongs to the bacterial solute-binding protein 1 family.</text>
</comment>